<dbReference type="AlphaFoldDB" id="A0A2I2L1U0"/>
<reference evidence="2 3" key="1">
    <citation type="submission" date="2017-06" db="EMBL/GenBank/DDBJ databases">
        <authorList>
            <person name="Kim H.J."/>
            <person name="Triplett B.A."/>
        </authorList>
    </citation>
    <scope>NUCLEOTIDE SEQUENCE [LARGE SCALE GENOMIC DNA]</scope>
    <source>
        <strain evidence="2">FRACA_ARgP5</strain>
    </source>
</reference>
<feature type="region of interest" description="Disordered" evidence="1">
    <location>
        <begin position="1"/>
        <end position="74"/>
    </location>
</feature>
<organism evidence="2 3">
    <name type="scientific">Frankia canadensis</name>
    <dbReference type="NCBI Taxonomy" id="1836972"/>
    <lineage>
        <taxon>Bacteria</taxon>
        <taxon>Bacillati</taxon>
        <taxon>Actinomycetota</taxon>
        <taxon>Actinomycetes</taxon>
        <taxon>Frankiales</taxon>
        <taxon>Frankiaceae</taxon>
        <taxon>Frankia</taxon>
    </lineage>
</organism>
<name>A0A2I2L1U0_9ACTN</name>
<gene>
    <name evidence="2" type="ORF">FRACA_840022</name>
</gene>
<sequence>MKPAQTASPNATGAGPPIYRMDRDRPLLGPPQLLAEWSSGSIGSSRKVCPPSSERSRAPTSTLTNSEPGSSMRMSLTWGRCGGAGKNHRGAVGILVMARHSLHAAVS</sequence>
<protein>
    <submittedName>
        <fullName evidence="2">Uncharacterized protein</fullName>
    </submittedName>
</protein>
<evidence type="ECO:0000313" key="3">
    <source>
        <dbReference type="Proteomes" id="UP000234331"/>
    </source>
</evidence>
<accession>A0A2I2L1U0</accession>
<evidence type="ECO:0000313" key="2">
    <source>
        <dbReference type="EMBL" id="SNQ51884.1"/>
    </source>
</evidence>
<feature type="compositionally biased region" description="Polar residues" evidence="1">
    <location>
        <begin position="1"/>
        <end position="11"/>
    </location>
</feature>
<evidence type="ECO:0000256" key="1">
    <source>
        <dbReference type="SAM" id="MobiDB-lite"/>
    </source>
</evidence>
<keyword evidence="3" id="KW-1185">Reference proteome</keyword>
<proteinExistence type="predicted"/>
<dbReference type="Proteomes" id="UP000234331">
    <property type="component" value="Unassembled WGS sequence"/>
</dbReference>
<dbReference type="EMBL" id="FZMO01000552">
    <property type="protein sequence ID" value="SNQ51884.1"/>
    <property type="molecule type" value="Genomic_DNA"/>
</dbReference>
<feature type="compositionally biased region" description="Polar residues" evidence="1">
    <location>
        <begin position="58"/>
        <end position="74"/>
    </location>
</feature>